<dbReference type="EMBL" id="NRDI02000007">
    <property type="protein sequence ID" value="KAI1514707.1"/>
    <property type="molecule type" value="Genomic_DNA"/>
</dbReference>
<dbReference type="InterPro" id="IPR051091">
    <property type="entry name" value="O-Glucosyltr/Glycosyltrsf_90"/>
</dbReference>
<proteinExistence type="predicted"/>
<sequence length="555" mass="64187">MKSSAKTPSSGLAWATTPFAIFSYFSKTTRGRFLLCIIIFWPMLSLVHHTSLNDHILSWPYTPTDTPYHPIEQLIQKAKADFGRLVARQSKTLQTAEAEYRRRYSREPPPGFDKWFLYAQSKQSIFIDEFDMINEDLKPFWKVTPQRLLESVNHVTSVEELALRKCGFTNGQYHGQGGGWIVEDLGKLLAEVSSDLPDVEFAFDVVDEPRVVITQKKLDAGGISKPGFQDAQHKSIWDRITSSCSPGSTINYKPAVHDYGLPFVQDWYHAKDVCVHPEFALEHGFFSSPMTCLLTDAPIPVLSQAAPTSFGDIMYPSPWYTAKMNQGVYKDEEDPSWEQKANTLYWAGSTTGSYSWNSSWEHSHRQRFVKLVQTLNQTNHLYLKQLHRGRWASYKAIEDHSELFDVKLTAIIQCDSADCEEQNQFFTLGEKEDRSQQFHSKFVFDTDGNSFSGRFYTLLQSRSVVLKQTVLREWHDERLIPWVHYIPVSLSMEELPEIMRYLTRHEDGMRRAKEIADASREWHGRVLRREDFTIYLYRLMLELARVMDPGREVEG</sequence>
<evidence type="ECO:0000313" key="5">
    <source>
        <dbReference type="Proteomes" id="UP000245464"/>
    </source>
</evidence>
<dbReference type="Proteomes" id="UP000249757">
    <property type="component" value="Unassembled WGS sequence"/>
</dbReference>
<keyword evidence="1" id="KW-0812">Transmembrane</keyword>
<evidence type="ECO:0000313" key="6">
    <source>
        <dbReference type="Proteomes" id="UP000249757"/>
    </source>
</evidence>
<dbReference type="PANTHER" id="PTHR12203:SF61">
    <property type="entry name" value="CAPSULE PROTEIN"/>
    <property type="match status" value="1"/>
</dbReference>
<evidence type="ECO:0000313" key="3">
    <source>
        <dbReference type="EMBL" id="KAF7575552.1"/>
    </source>
</evidence>
<keyword evidence="1" id="KW-1133">Transmembrane helix</keyword>
<dbReference type="PANTHER" id="PTHR12203">
    <property type="entry name" value="KDEL LYS-ASP-GLU-LEU CONTAINING - RELATED"/>
    <property type="match status" value="1"/>
</dbReference>
<reference evidence="6" key="4">
    <citation type="journal article" date="2022" name="Microb. Genom.">
        <title>A global pangenome for the wheat fungal pathogen Pyrenophora tritici-repentis and prediction of effector protein structural homology.</title>
        <authorList>
            <person name="Moolhuijzen P.M."/>
            <person name="See P.T."/>
            <person name="Shi G."/>
            <person name="Powell H.R."/>
            <person name="Cockram J."/>
            <person name="Jorgensen L.N."/>
            <person name="Benslimane H."/>
            <person name="Strelkov S.E."/>
            <person name="Turner J."/>
            <person name="Liu Z."/>
            <person name="Moffat C.S."/>
        </authorList>
    </citation>
    <scope>NUCLEOTIDE SEQUENCE [LARGE SCALE GENOMIC DNA]</scope>
</reference>
<dbReference type="EMBL" id="NQIK02000002">
    <property type="protein sequence ID" value="KAF7575552.1"/>
    <property type="molecule type" value="Genomic_DNA"/>
</dbReference>
<dbReference type="SMART" id="SM00672">
    <property type="entry name" value="CAP10"/>
    <property type="match status" value="1"/>
</dbReference>
<organism evidence="3 5">
    <name type="scientific">Pyrenophora tritici-repentis</name>
    <dbReference type="NCBI Taxonomy" id="45151"/>
    <lineage>
        <taxon>Eukaryota</taxon>
        <taxon>Fungi</taxon>
        <taxon>Dikarya</taxon>
        <taxon>Ascomycota</taxon>
        <taxon>Pezizomycotina</taxon>
        <taxon>Dothideomycetes</taxon>
        <taxon>Pleosporomycetidae</taxon>
        <taxon>Pleosporales</taxon>
        <taxon>Pleosporineae</taxon>
        <taxon>Pleosporaceae</taxon>
        <taxon>Pyrenophora</taxon>
    </lineage>
</organism>
<keyword evidence="1" id="KW-0472">Membrane</keyword>
<dbReference type="OMA" id="NHIDEPR"/>
<evidence type="ECO:0000256" key="1">
    <source>
        <dbReference type="SAM" id="Phobius"/>
    </source>
</evidence>
<evidence type="ECO:0000313" key="4">
    <source>
        <dbReference type="EMBL" id="KAI1514707.1"/>
    </source>
</evidence>
<gene>
    <name evidence="4" type="ORF">Ptr86124_006030</name>
    <name evidence="3" type="ORF">PtrM4_071760</name>
</gene>
<feature type="transmembrane region" description="Helical" evidence="1">
    <location>
        <begin position="33"/>
        <end position="52"/>
    </location>
</feature>
<keyword evidence="4" id="KW-0808">Transferase</keyword>
<dbReference type="GO" id="GO:0016740">
    <property type="term" value="F:transferase activity"/>
    <property type="evidence" value="ECO:0007669"/>
    <property type="project" value="UniProtKB-KW"/>
</dbReference>
<accession>A0A2W1HVA3</accession>
<protein>
    <submittedName>
        <fullName evidence="3">CAP10 domain containing protein</fullName>
    </submittedName>
    <submittedName>
        <fullName evidence="4">Glycosyl transferase family</fullName>
    </submittedName>
</protein>
<name>A0A2W1HVA3_9PLEO</name>
<comment type="caution">
    <text evidence="3">The sequence shown here is derived from an EMBL/GenBank/DDBJ whole genome shotgun (WGS) entry which is preliminary data.</text>
</comment>
<reference evidence="4" key="3">
    <citation type="journal article" date="2022" name="bioRxiv">
        <title>A global pangenome for the wheat fungal pathogen Pyrenophora tritici-repentis and prediction of effector protein structural homology.</title>
        <authorList>
            <person name="Moolhuijzen P."/>
            <person name="See P.T."/>
            <person name="Shi G."/>
            <person name="Powell H.R."/>
            <person name="Cockram J."/>
            <person name="Jorgensen L.N."/>
            <person name="Benslimane H."/>
            <person name="Strelkov S.E."/>
            <person name="Turner J."/>
            <person name="Liu Z."/>
            <person name="Moffat C.S."/>
        </authorList>
    </citation>
    <scope>NUCLEOTIDE SEQUENCE</scope>
    <source>
        <strain evidence="4">86-124</strain>
    </source>
</reference>
<dbReference type="AlphaFoldDB" id="A0A2W1HVA3"/>
<dbReference type="Pfam" id="PF05686">
    <property type="entry name" value="Glyco_transf_90"/>
    <property type="match status" value="1"/>
</dbReference>
<dbReference type="Proteomes" id="UP000245464">
    <property type="component" value="Chromosome 2"/>
</dbReference>
<reference evidence="3 5" key="1">
    <citation type="journal article" date="2018" name="BMC Genomics">
        <title>Comparative genomics of the wheat fungal pathogen Pyrenophora tritici-repentis reveals chromosomal variations and genome plasticity.</title>
        <authorList>
            <person name="Moolhuijzen P."/>
            <person name="See P.T."/>
            <person name="Hane J.K."/>
            <person name="Shi G."/>
            <person name="Liu Z."/>
            <person name="Oliver R.P."/>
            <person name="Moffat C.S."/>
        </authorList>
    </citation>
    <scope>NUCLEOTIDE SEQUENCE [LARGE SCALE GENOMIC DNA]</scope>
    <source>
        <strain evidence="3">M4</strain>
    </source>
</reference>
<reference evidence="4" key="2">
    <citation type="submission" date="2021-05" db="EMBL/GenBank/DDBJ databases">
        <authorList>
            <person name="Moolhuijzen P.M."/>
            <person name="Moffat C.S."/>
        </authorList>
    </citation>
    <scope>NUCLEOTIDE SEQUENCE</scope>
    <source>
        <strain evidence="4">86-124</strain>
    </source>
</reference>
<dbReference type="InterPro" id="IPR006598">
    <property type="entry name" value="CAP10"/>
</dbReference>
<keyword evidence="6" id="KW-1185">Reference proteome</keyword>
<evidence type="ECO:0000259" key="2">
    <source>
        <dbReference type="SMART" id="SM00672"/>
    </source>
</evidence>
<feature type="domain" description="Glycosyl transferase CAP10" evidence="2">
    <location>
        <begin position="255"/>
        <end position="547"/>
    </location>
</feature>